<dbReference type="Proteomes" id="UP000663722">
    <property type="component" value="Chromosome"/>
</dbReference>
<gene>
    <name evidence="1" type="ORF">dnm_100710</name>
</gene>
<name>A0A975BY80_9BACT</name>
<proteinExistence type="predicted"/>
<protein>
    <submittedName>
        <fullName evidence="1">Uncharacterized protein</fullName>
    </submittedName>
</protein>
<sequence>MSDKYLTISFRYPHGKETRVFPRNDPPPLKKKSRVSPLFAEKKMYKKLLIRYLISG</sequence>
<evidence type="ECO:0000313" key="1">
    <source>
        <dbReference type="EMBL" id="QTA93961.1"/>
    </source>
</evidence>
<accession>A0A975BY80</accession>
<evidence type="ECO:0000313" key="2">
    <source>
        <dbReference type="Proteomes" id="UP000663722"/>
    </source>
</evidence>
<dbReference type="EMBL" id="CP061800">
    <property type="protein sequence ID" value="QTA93961.1"/>
    <property type="molecule type" value="Genomic_DNA"/>
</dbReference>
<organism evidence="1 2">
    <name type="scientific">Desulfonema magnum</name>
    <dbReference type="NCBI Taxonomy" id="45655"/>
    <lineage>
        <taxon>Bacteria</taxon>
        <taxon>Pseudomonadati</taxon>
        <taxon>Thermodesulfobacteriota</taxon>
        <taxon>Desulfobacteria</taxon>
        <taxon>Desulfobacterales</taxon>
        <taxon>Desulfococcaceae</taxon>
        <taxon>Desulfonema</taxon>
    </lineage>
</organism>
<keyword evidence="2" id="KW-1185">Reference proteome</keyword>
<dbReference type="KEGG" id="dmm:dnm_100710"/>
<reference evidence="1" key="1">
    <citation type="journal article" date="2021" name="Microb. Physiol.">
        <title>Proteogenomic Insights into the Physiology of Marine, Sulfate-Reducing, Filamentous Desulfonema limicola and Desulfonema magnum.</title>
        <authorList>
            <person name="Schnaars V."/>
            <person name="Wohlbrand L."/>
            <person name="Scheve S."/>
            <person name="Hinrichs C."/>
            <person name="Reinhardt R."/>
            <person name="Rabus R."/>
        </authorList>
    </citation>
    <scope>NUCLEOTIDE SEQUENCE</scope>
    <source>
        <strain evidence="1">4be13</strain>
    </source>
</reference>
<dbReference type="AlphaFoldDB" id="A0A975BY80"/>